<gene>
    <name evidence="2" type="ORF">BT96DRAFT_467965</name>
</gene>
<keyword evidence="1" id="KW-0472">Membrane</keyword>
<dbReference type="Proteomes" id="UP000799118">
    <property type="component" value="Unassembled WGS sequence"/>
</dbReference>
<organism evidence="2 3">
    <name type="scientific">Gymnopus androsaceus JB14</name>
    <dbReference type="NCBI Taxonomy" id="1447944"/>
    <lineage>
        <taxon>Eukaryota</taxon>
        <taxon>Fungi</taxon>
        <taxon>Dikarya</taxon>
        <taxon>Basidiomycota</taxon>
        <taxon>Agaricomycotina</taxon>
        <taxon>Agaricomycetes</taxon>
        <taxon>Agaricomycetidae</taxon>
        <taxon>Agaricales</taxon>
        <taxon>Marasmiineae</taxon>
        <taxon>Omphalotaceae</taxon>
        <taxon>Gymnopus</taxon>
    </lineage>
</organism>
<reference evidence="2" key="1">
    <citation type="journal article" date="2019" name="Environ. Microbiol.">
        <title>Fungal ecological strategies reflected in gene transcription - a case study of two litter decomposers.</title>
        <authorList>
            <person name="Barbi F."/>
            <person name="Kohler A."/>
            <person name="Barry K."/>
            <person name="Baskaran P."/>
            <person name="Daum C."/>
            <person name="Fauchery L."/>
            <person name="Ihrmark K."/>
            <person name="Kuo A."/>
            <person name="LaButti K."/>
            <person name="Lipzen A."/>
            <person name="Morin E."/>
            <person name="Grigoriev I.V."/>
            <person name="Henrissat B."/>
            <person name="Lindahl B."/>
            <person name="Martin F."/>
        </authorList>
    </citation>
    <scope>NUCLEOTIDE SEQUENCE</scope>
    <source>
        <strain evidence="2">JB14</strain>
    </source>
</reference>
<keyword evidence="1" id="KW-0812">Transmembrane</keyword>
<dbReference type="AlphaFoldDB" id="A0A6A4IP41"/>
<dbReference type="EMBL" id="ML769386">
    <property type="protein sequence ID" value="KAE9410095.1"/>
    <property type="molecule type" value="Genomic_DNA"/>
</dbReference>
<keyword evidence="1" id="KW-1133">Transmembrane helix</keyword>
<protein>
    <submittedName>
        <fullName evidence="2">Uncharacterized protein</fullName>
    </submittedName>
</protein>
<evidence type="ECO:0000256" key="1">
    <source>
        <dbReference type="SAM" id="Phobius"/>
    </source>
</evidence>
<feature type="transmembrane region" description="Helical" evidence="1">
    <location>
        <begin position="80"/>
        <end position="99"/>
    </location>
</feature>
<evidence type="ECO:0000313" key="2">
    <source>
        <dbReference type="EMBL" id="KAE9410095.1"/>
    </source>
</evidence>
<evidence type="ECO:0000313" key="3">
    <source>
        <dbReference type="Proteomes" id="UP000799118"/>
    </source>
</evidence>
<accession>A0A6A4IP41</accession>
<keyword evidence="3" id="KW-1185">Reference proteome</keyword>
<proteinExistence type="predicted"/>
<dbReference type="OrthoDB" id="193478at2759"/>
<name>A0A6A4IP41_9AGAR</name>
<sequence>MSNSMMSNSGFELESLPSSYRPLAYSISSVSKVPVTSPSYRSSSQAYVLEEQRSRVVETKENGLITFYRSLSWLFGFKEMSSLILFFSCGGALLAYCLARASLLGSPIYTDDPYAL</sequence>